<accession>A0A481Z8A6</accession>
<dbReference type="Pfam" id="PF12146">
    <property type="entry name" value="Hydrolase_4"/>
    <property type="match status" value="1"/>
</dbReference>
<reference evidence="3" key="1">
    <citation type="journal article" date="2019" name="MBio">
        <title>Virus Genomes from Deep Sea Sediments Expand the Ocean Megavirome and Support Independent Origins of Viral Gigantism.</title>
        <authorList>
            <person name="Backstrom D."/>
            <person name="Yutin N."/>
            <person name="Jorgensen S.L."/>
            <person name="Dharamshi J."/>
            <person name="Homa F."/>
            <person name="Zaremba-Niedwiedzka K."/>
            <person name="Spang A."/>
            <person name="Wolf Y.I."/>
            <person name="Koonin E.V."/>
            <person name="Ettema T.J."/>
        </authorList>
    </citation>
    <scope>NUCLEOTIDE SEQUENCE</scope>
</reference>
<evidence type="ECO:0000256" key="1">
    <source>
        <dbReference type="SAM" id="Phobius"/>
    </source>
</evidence>
<dbReference type="Gene3D" id="3.40.50.1820">
    <property type="entry name" value="alpha/beta hydrolase"/>
    <property type="match status" value="1"/>
</dbReference>
<dbReference type="SUPFAM" id="SSF53474">
    <property type="entry name" value="alpha/beta-Hydrolases"/>
    <property type="match status" value="1"/>
</dbReference>
<dbReference type="InterPro" id="IPR029058">
    <property type="entry name" value="AB_hydrolase_fold"/>
</dbReference>
<dbReference type="PANTHER" id="PTHR12277">
    <property type="entry name" value="ALPHA/BETA HYDROLASE DOMAIN-CONTAINING PROTEIN"/>
    <property type="match status" value="1"/>
</dbReference>
<evidence type="ECO:0000313" key="3">
    <source>
        <dbReference type="EMBL" id="QBK90931.1"/>
    </source>
</evidence>
<feature type="domain" description="Serine aminopeptidase S33" evidence="2">
    <location>
        <begin position="91"/>
        <end position="217"/>
    </location>
</feature>
<evidence type="ECO:0000259" key="2">
    <source>
        <dbReference type="Pfam" id="PF12146"/>
    </source>
</evidence>
<gene>
    <name evidence="3" type="ORF">LCPAC201_02320</name>
</gene>
<keyword evidence="1" id="KW-0472">Membrane</keyword>
<keyword evidence="1" id="KW-1133">Transmembrane helix</keyword>
<sequence length="319" mass="36902">MKIEVWIIFIILVIIIVIGIFWWLSYWIIFYPSRNMVWDPSKDGYKYDDLYIPRDYHETGLAYYGRYSGHKTVINIWHFRNLEKNRRGHEPATVLFFHGNTGNISHRQYIVEICHRFGLNLVLVDCRGYGRSDGDVCPDGMYQDGETAYHYLKSQIPANQIIVWGESLGGTVACYVASKYKCKGLILMATFSSLEDIIVGSGFSRWQAITMSKMIRWIFHPMESKVYIKNIKCPVAIIHSKYDTLIPYTCSKIMYDSIPHQNKMLFTIEGDHSSPEFSDQVLKGILAFIGVQGECLNDDIKYMTEKLKAVCQEHSDLNP</sequence>
<name>A0A481Z8A6_9VIRU</name>
<feature type="transmembrane region" description="Helical" evidence="1">
    <location>
        <begin position="6"/>
        <end position="29"/>
    </location>
</feature>
<protein>
    <submittedName>
        <fullName evidence="3">Fermentation-respiration switch protein</fullName>
    </submittedName>
</protein>
<dbReference type="InterPro" id="IPR022742">
    <property type="entry name" value="Hydrolase_4"/>
</dbReference>
<dbReference type="EMBL" id="MK500503">
    <property type="protein sequence ID" value="QBK90931.1"/>
    <property type="molecule type" value="Genomic_DNA"/>
</dbReference>
<organism evidence="3">
    <name type="scientific">Pithovirus LCPAC201</name>
    <dbReference type="NCBI Taxonomy" id="2506591"/>
    <lineage>
        <taxon>Viruses</taxon>
        <taxon>Pithoviruses</taxon>
    </lineage>
</organism>
<proteinExistence type="predicted"/>
<keyword evidence="1" id="KW-0812">Transmembrane</keyword>
<dbReference type="PANTHER" id="PTHR12277:SF81">
    <property type="entry name" value="PROTEIN ABHD13"/>
    <property type="match status" value="1"/>
</dbReference>